<dbReference type="AlphaFoldDB" id="A0A1H3N100"/>
<dbReference type="InterPro" id="IPR037171">
    <property type="entry name" value="NagB/RpiA_transferase-like"/>
</dbReference>
<name>A0A1H3N100_9ACTN</name>
<evidence type="ECO:0000313" key="3">
    <source>
        <dbReference type="Proteomes" id="UP000199632"/>
    </source>
</evidence>
<dbReference type="PANTHER" id="PTHR43682">
    <property type="entry name" value="LACTATE UTILIZATION PROTEIN C"/>
    <property type="match status" value="1"/>
</dbReference>
<protein>
    <submittedName>
        <fullName evidence="2">L-lactate dehydrogenase complex protein LldG</fullName>
    </submittedName>
</protein>
<dbReference type="SUPFAM" id="SSF100950">
    <property type="entry name" value="NagB/RpiA/CoA transferase-like"/>
    <property type="match status" value="1"/>
</dbReference>
<dbReference type="RefSeq" id="WP_090789086.1">
    <property type="nucleotide sequence ID" value="NZ_BOND01000028.1"/>
</dbReference>
<accession>A0A1H3N100</accession>
<dbReference type="Proteomes" id="UP000199632">
    <property type="component" value="Unassembled WGS sequence"/>
</dbReference>
<reference evidence="3" key="1">
    <citation type="submission" date="2016-10" db="EMBL/GenBank/DDBJ databases">
        <authorList>
            <person name="Varghese N."/>
            <person name="Submissions S."/>
        </authorList>
    </citation>
    <scope>NUCLEOTIDE SEQUENCE [LARGE SCALE GENOMIC DNA]</scope>
    <source>
        <strain evidence="3">DSM 44718</strain>
    </source>
</reference>
<proteinExistence type="predicted"/>
<dbReference type="InterPro" id="IPR003741">
    <property type="entry name" value="LUD_dom"/>
</dbReference>
<dbReference type="EMBL" id="FNQB01000001">
    <property type="protein sequence ID" value="SDY82516.1"/>
    <property type="molecule type" value="Genomic_DNA"/>
</dbReference>
<keyword evidence="3" id="KW-1185">Reference proteome</keyword>
<evidence type="ECO:0000313" key="2">
    <source>
        <dbReference type="EMBL" id="SDY82516.1"/>
    </source>
</evidence>
<organism evidence="2 3">
    <name type="scientific">Asanoa ishikariensis</name>
    <dbReference type="NCBI Taxonomy" id="137265"/>
    <lineage>
        <taxon>Bacteria</taxon>
        <taxon>Bacillati</taxon>
        <taxon>Actinomycetota</taxon>
        <taxon>Actinomycetes</taxon>
        <taxon>Micromonosporales</taxon>
        <taxon>Micromonosporaceae</taxon>
        <taxon>Asanoa</taxon>
    </lineage>
</organism>
<feature type="domain" description="LUD" evidence="1">
    <location>
        <begin position="116"/>
        <end position="208"/>
    </location>
</feature>
<dbReference type="Pfam" id="PF02589">
    <property type="entry name" value="LUD_dom"/>
    <property type="match status" value="1"/>
</dbReference>
<dbReference type="Gene3D" id="3.40.50.10420">
    <property type="entry name" value="NagB/RpiA/CoA transferase-like"/>
    <property type="match status" value="1"/>
</dbReference>
<sequence length="209" mass="21805">MSTPPDARTEILRRVRAAQPSSSAPVPRDYAADDGPAGVALVDLLVDRLEDYKATVRRCAAASLPATVASLLTGVPSVAVPPGLPAEWLSAYPGTVSRDEADALTVADLDAPGVAVVTGCAVAVAQTGTLILDASPDQGRRLLTLVPDHHICVVHTSQIVERLPAALRRLPDPTRPLTMISGPSATSDIELNRVEGVHGPRRLDVVIVA</sequence>
<dbReference type="PANTHER" id="PTHR43682:SF1">
    <property type="entry name" value="LACTATE UTILIZATION PROTEIN C"/>
    <property type="match status" value="1"/>
</dbReference>
<gene>
    <name evidence="2" type="ORF">SAMN05421684_1745</name>
</gene>
<dbReference type="OrthoDB" id="9794187at2"/>
<evidence type="ECO:0000259" key="1">
    <source>
        <dbReference type="Pfam" id="PF02589"/>
    </source>
</evidence>
<dbReference type="STRING" id="137265.SAMN05421684_1745"/>
<dbReference type="InterPro" id="IPR024185">
    <property type="entry name" value="FTHF_cligase-like_sf"/>
</dbReference>